<dbReference type="AlphaFoldDB" id="A0AAE4Z7H4"/>
<dbReference type="InterPro" id="IPR011250">
    <property type="entry name" value="OMP/PagP_B-barrel"/>
</dbReference>
<dbReference type="SUPFAM" id="SSF56925">
    <property type="entry name" value="OMPA-like"/>
    <property type="match status" value="1"/>
</dbReference>
<proteinExistence type="predicted"/>
<sequence length="105" mass="11485">MNEYLGTVGAVVYWYPNPEDRLYLKGGVGYVAFRIEDEENVLTSSGLGPMIGAGYEVMIGRRASVQPYMNAVVTLPTGQLEFNGDRQADGVFLALLQLGIGVTWH</sequence>
<accession>A0AAE4Z7H4</accession>
<reference evidence="1 2" key="1">
    <citation type="submission" date="2020-01" db="EMBL/GenBank/DDBJ databases">
        <title>Genomes assembled from Gulf of Kutch pelagic sediment metagenomes.</title>
        <authorList>
            <person name="Chandrashekar M."/>
            <person name="Mahajan M.S."/>
            <person name="Dave K.J."/>
            <person name="Vatsa P."/>
            <person name="Nathani N.M."/>
        </authorList>
    </citation>
    <scope>NUCLEOTIDE SEQUENCE [LARGE SCALE GENOMIC DNA]</scope>
    <source>
        <strain evidence="1">KS3-K002</strain>
    </source>
</reference>
<protein>
    <submittedName>
        <fullName evidence="1">Uncharacterized protein</fullName>
    </submittedName>
</protein>
<name>A0AAE4Z7H4_9BACT</name>
<dbReference type="Proteomes" id="UP000702544">
    <property type="component" value="Unassembled WGS sequence"/>
</dbReference>
<comment type="caution">
    <text evidence="1">The sequence shown here is derived from an EMBL/GenBank/DDBJ whole genome shotgun (WGS) entry which is preliminary data.</text>
</comment>
<dbReference type="EMBL" id="JAACAK010000036">
    <property type="protein sequence ID" value="NIR74413.1"/>
    <property type="molecule type" value="Genomic_DNA"/>
</dbReference>
<organism evidence="1 2">
    <name type="scientific">Candidatus Kutchimonas denitrificans</name>
    <dbReference type="NCBI Taxonomy" id="3056748"/>
    <lineage>
        <taxon>Bacteria</taxon>
        <taxon>Pseudomonadati</taxon>
        <taxon>Gemmatimonadota</taxon>
        <taxon>Gemmatimonadia</taxon>
        <taxon>Candidatus Palauibacterales</taxon>
        <taxon>Candidatus Palauibacteraceae</taxon>
        <taxon>Candidatus Kutchimonas</taxon>
    </lineage>
</organism>
<evidence type="ECO:0000313" key="2">
    <source>
        <dbReference type="Proteomes" id="UP000702544"/>
    </source>
</evidence>
<evidence type="ECO:0000313" key="1">
    <source>
        <dbReference type="EMBL" id="NIR74413.1"/>
    </source>
</evidence>
<gene>
    <name evidence="1" type="ORF">GWO12_04775</name>
</gene>